<feature type="transmembrane region" description="Helical" evidence="6">
    <location>
        <begin position="266"/>
        <end position="287"/>
    </location>
</feature>
<keyword evidence="5 6" id="KW-0472">Membrane</keyword>
<evidence type="ECO:0000256" key="6">
    <source>
        <dbReference type="RuleBase" id="RU368015"/>
    </source>
</evidence>
<feature type="transmembrane region" description="Helical" evidence="6">
    <location>
        <begin position="55"/>
        <end position="74"/>
    </location>
</feature>
<evidence type="ECO:0000313" key="7">
    <source>
        <dbReference type="EMBL" id="KAL2322942.1"/>
    </source>
</evidence>
<dbReference type="EMBL" id="JBGMDY010000009">
    <property type="protein sequence ID" value="KAL2322942.1"/>
    <property type="molecule type" value="Genomic_DNA"/>
</dbReference>
<comment type="subcellular location">
    <subcellularLocation>
        <location evidence="6">Membrane</location>
        <topology evidence="6">Multi-pass membrane protein</topology>
    </subcellularLocation>
</comment>
<dbReference type="InterPro" id="IPR030182">
    <property type="entry name" value="PUP_plant"/>
</dbReference>
<feature type="transmembrane region" description="Helical" evidence="6">
    <location>
        <begin position="322"/>
        <end position="339"/>
    </location>
</feature>
<dbReference type="PANTHER" id="PTHR31376:SF16">
    <property type="entry name" value="PURINE PERMEASE-RELATED"/>
    <property type="match status" value="1"/>
</dbReference>
<sequence>MTTNVVVSEQPKQLRFKEYKRWLRVTLYTILLLTGQCTATLLGRLYFDKGGKSRWTASFVQSAGFPILLPLLFYSQKHAKSTKHPNIDSCKTKPKPSMICSFYLAFGLMMTAMDLLYAYGLQYLPLSTFTLVCASQLGFNAIFTFFLNSQKLTALIFNSIVVLTISVALLAINTESEDTKHLPKEKQIIGFFCSLAASATFSLHHSLLQIYFEKVIKTETLSAVMNMNFYPMLIATCGGSVGLVASGDWKNLQTEMKEFENGRVSYVMTLVWTAVMWQIACIGMLGLIFEVSSLFSTVIGNLELTITPILAVMGFGDKICRVKVIAFLLAIWGFLSYIYQHYLDDQKNKENRSNGLEFSKGEEQI</sequence>
<dbReference type="PANTHER" id="PTHR31376">
    <property type="entry name" value="OS09G0467300 PROTEIN-RELATED"/>
    <property type="match status" value="1"/>
</dbReference>
<dbReference type="Proteomes" id="UP001603857">
    <property type="component" value="Unassembled WGS sequence"/>
</dbReference>
<protein>
    <recommendedName>
        <fullName evidence="6">Probable purine permease</fullName>
    </recommendedName>
</protein>
<comment type="caution">
    <text evidence="7">The sequence shown here is derived from an EMBL/GenBank/DDBJ whole genome shotgun (WGS) entry which is preliminary data.</text>
</comment>
<dbReference type="GO" id="GO:0005345">
    <property type="term" value="F:purine nucleobase transmembrane transporter activity"/>
    <property type="evidence" value="ECO:0007669"/>
    <property type="project" value="UniProtKB-UniRule"/>
</dbReference>
<dbReference type="AlphaFoldDB" id="A0ABD1LHF0"/>
<evidence type="ECO:0000256" key="3">
    <source>
        <dbReference type="ARBA" id="ARBA00022692"/>
    </source>
</evidence>
<keyword evidence="2 6" id="KW-0813">Transport</keyword>
<feature type="transmembrane region" description="Helical" evidence="6">
    <location>
        <begin position="126"/>
        <end position="147"/>
    </location>
</feature>
<feature type="transmembrane region" description="Helical" evidence="6">
    <location>
        <begin position="229"/>
        <end position="246"/>
    </location>
</feature>
<accession>A0ABD1LHF0</accession>
<organism evidence="7 8">
    <name type="scientific">Flemingia macrophylla</name>
    <dbReference type="NCBI Taxonomy" id="520843"/>
    <lineage>
        <taxon>Eukaryota</taxon>
        <taxon>Viridiplantae</taxon>
        <taxon>Streptophyta</taxon>
        <taxon>Embryophyta</taxon>
        <taxon>Tracheophyta</taxon>
        <taxon>Spermatophyta</taxon>
        <taxon>Magnoliopsida</taxon>
        <taxon>eudicotyledons</taxon>
        <taxon>Gunneridae</taxon>
        <taxon>Pentapetalae</taxon>
        <taxon>rosids</taxon>
        <taxon>fabids</taxon>
        <taxon>Fabales</taxon>
        <taxon>Fabaceae</taxon>
        <taxon>Papilionoideae</taxon>
        <taxon>50 kb inversion clade</taxon>
        <taxon>NPAAA clade</taxon>
        <taxon>indigoferoid/millettioid clade</taxon>
        <taxon>Phaseoleae</taxon>
        <taxon>Flemingia</taxon>
    </lineage>
</organism>
<feature type="transmembrane region" description="Helical" evidence="6">
    <location>
        <begin position="188"/>
        <end position="208"/>
    </location>
</feature>
<name>A0ABD1LHF0_9FABA</name>
<evidence type="ECO:0000256" key="2">
    <source>
        <dbReference type="ARBA" id="ARBA00022448"/>
    </source>
</evidence>
<dbReference type="GO" id="GO:0016020">
    <property type="term" value="C:membrane"/>
    <property type="evidence" value="ECO:0007669"/>
    <property type="project" value="UniProtKB-SubCell"/>
</dbReference>
<feature type="transmembrane region" description="Helical" evidence="6">
    <location>
        <begin position="294"/>
        <end position="316"/>
    </location>
</feature>
<proteinExistence type="inferred from homology"/>
<evidence type="ECO:0000256" key="4">
    <source>
        <dbReference type="ARBA" id="ARBA00022989"/>
    </source>
</evidence>
<feature type="transmembrane region" description="Helical" evidence="6">
    <location>
        <begin position="154"/>
        <end position="172"/>
    </location>
</feature>
<feature type="transmembrane region" description="Helical" evidence="6">
    <location>
        <begin position="22"/>
        <end position="43"/>
    </location>
</feature>
<comment type="similarity">
    <text evidence="1 6">Belongs to the purine permeases (TC 2.A.7.14) family.</text>
</comment>
<feature type="transmembrane region" description="Helical" evidence="6">
    <location>
        <begin position="101"/>
        <end position="120"/>
    </location>
</feature>
<dbReference type="Pfam" id="PF16913">
    <property type="entry name" value="PUNUT"/>
    <property type="match status" value="1"/>
</dbReference>
<dbReference type="GO" id="GO:0015211">
    <property type="term" value="F:purine nucleoside transmembrane transporter activity"/>
    <property type="evidence" value="ECO:0007669"/>
    <property type="project" value="UniProtKB-UniRule"/>
</dbReference>
<evidence type="ECO:0000313" key="8">
    <source>
        <dbReference type="Proteomes" id="UP001603857"/>
    </source>
</evidence>
<keyword evidence="3 6" id="KW-0812">Transmembrane</keyword>
<evidence type="ECO:0000256" key="1">
    <source>
        <dbReference type="ARBA" id="ARBA00006213"/>
    </source>
</evidence>
<keyword evidence="8" id="KW-1185">Reference proteome</keyword>
<gene>
    <name evidence="7" type="ORF">Fmac_027321</name>
</gene>
<reference evidence="7 8" key="1">
    <citation type="submission" date="2024-08" db="EMBL/GenBank/DDBJ databases">
        <title>Insights into the chromosomal genome structure of Flemingia macrophylla.</title>
        <authorList>
            <person name="Ding Y."/>
            <person name="Zhao Y."/>
            <person name="Bi W."/>
            <person name="Wu M."/>
            <person name="Zhao G."/>
            <person name="Gong Y."/>
            <person name="Li W."/>
            <person name="Zhang P."/>
        </authorList>
    </citation>
    <scope>NUCLEOTIDE SEQUENCE [LARGE SCALE GENOMIC DNA]</scope>
    <source>
        <strain evidence="7">DYQJB</strain>
        <tissue evidence="7">Leaf</tissue>
    </source>
</reference>
<evidence type="ECO:0000256" key="5">
    <source>
        <dbReference type="ARBA" id="ARBA00023136"/>
    </source>
</evidence>
<keyword evidence="4 6" id="KW-1133">Transmembrane helix</keyword>